<comment type="function">
    <text evidence="2">Could be involved in insertion of integral membrane proteins into the membrane.</text>
</comment>
<dbReference type="SMART" id="SM01234">
    <property type="entry name" value="Haemolytic"/>
    <property type="match status" value="1"/>
</dbReference>
<dbReference type="GO" id="GO:0005886">
    <property type="term" value="C:plasma membrane"/>
    <property type="evidence" value="ECO:0007669"/>
    <property type="project" value="UniProtKB-SubCell"/>
</dbReference>
<dbReference type="InterPro" id="IPR002696">
    <property type="entry name" value="Membr_insert_effic_factor_YidD"/>
</dbReference>
<evidence type="ECO:0000256" key="1">
    <source>
        <dbReference type="ARBA" id="ARBA00023136"/>
    </source>
</evidence>
<protein>
    <recommendedName>
        <fullName evidence="2">Putative membrane protein insertion efficiency factor</fullName>
    </recommendedName>
</protein>
<comment type="similarity">
    <text evidence="2">Belongs to the UPF0161 family.</text>
</comment>
<comment type="caution">
    <text evidence="3">The sequence shown here is derived from an EMBL/GenBank/DDBJ whole genome shotgun (WGS) entry which is preliminary data.</text>
</comment>
<evidence type="ECO:0000313" key="4">
    <source>
        <dbReference type="Proteomes" id="UP000712157"/>
    </source>
</evidence>
<keyword evidence="4" id="KW-1185">Reference proteome</keyword>
<gene>
    <name evidence="3" type="primary">yidD</name>
    <name evidence="3" type="ORF">KTH89_11575</name>
</gene>
<dbReference type="PANTHER" id="PTHR33383">
    <property type="entry name" value="MEMBRANE PROTEIN INSERTION EFFICIENCY FACTOR-RELATED"/>
    <property type="match status" value="1"/>
</dbReference>
<accession>A0A949K7N9</accession>
<organism evidence="3 4">
    <name type="scientific">Diplocloster agilis</name>
    <dbReference type="NCBI Taxonomy" id="2850323"/>
    <lineage>
        <taxon>Bacteria</taxon>
        <taxon>Bacillati</taxon>
        <taxon>Bacillota</taxon>
        <taxon>Clostridia</taxon>
        <taxon>Lachnospirales</taxon>
        <taxon>Lachnospiraceae</taxon>
        <taxon>Diplocloster</taxon>
    </lineage>
</organism>
<dbReference type="AlphaFoldDB" id="A0A949K7N9"/>
<evidence type="ECO:0000256" key="2">
    <source>
        <dbReference type="HAMAP-Rule" id="MF_00386"/>
    </source>
</evidence>
<comment type="subcellular location">
    <subcellularLocation>
        <location evidence="2">Cell membrane</location>
        <topology evidence="2">Peripheral membrane protein</topology>
        <orientation evidence="2">Cytoplasmic side</orientation>
    </subcellularLocation>
</comment>
<dbReference type="Pfam" id="PF01809">
    <property type="entry name" value="YidD"/>
    <property type="match status" value="1"/>
</dbReference>
<sequence length="71" mass="8071">MKKVLIHLIRGYKKYISPYLRGSIQCIYIPTCSEYGIEAITKYGALKGGYLTIRRILRCNPFAKGGYDPVP</sequence>
<dbReference type="HAMAP" id="MF_00386">
    <property type="entry name" value="UPF0161_YidD"/>
    <property type="match status" value="1"/>
</dbReference>
<keyword evidence="2" id="KW-1003">Cell membrane</keyword>
<proteinExistence type="inferred from homology"/>
<dbReference type="NCBIfam" id="TIGR00278">
    <property type="entry name" value="membrane protein insertion efficiency factor YidD"/>
    <property type="match status" value="1"/>
</dbReference>
<name>A0A949K7N9_9FIRM</name>
<keyword evidence="1 2" id="KW-0472">Membrane</keyword>
<dbReference type="EMBL" id="JAHQCW010000017">
    <property type="protein sequence ID" value="MBU9737182.1"/>
    <property type="molecule type" value="Genomic_DNA"/>
</dbReference>
<dbReference type="PANTHER" id="PTHR33383:SF1">
    <property type="entry name" value="MEMBRANE PROTEIN INSERTION EFFICIENCY FACTOR-RELATED"/>
    <property type="match status" value="1"/>
</dbReference>
<evidence type="ECO:0000313" key="3">
    <source>
        <dbReference type="EMBL" id="MBU9737182.1"/>
    </source>
</evidence>
<dbReference type="Proteomes" id="UP000712157">
    <property type="component" value="Unassembled WGS sequence"/>
</dbReference>
<dbReference type="RefSeq" id="WP_238721817.1">
    <property type="nucleotide sequence ID" value="NZ_JAHQCW010000017.1"/>
</dbReference>
<reference evidence="3" key="1">
    <citation type="submission" date="2021-06" db="EMBL/GenBank/DDBJ databases">
        <title>Description of novel taxa of the family Lachnospiraceae.</title>
        <authorList>
            <person name="Chaplin A.V."/>
            <person name="Sokolova S.R."/>
            <person name="Pikina A.P."/>
            <person name="Korzhanova M."/>
            <person name="Belova V."/>
            <person name="Korostin D."/>
            <person name="Efimov B.A."/>
        </authorList>
    </citation>
    <scope>NUCLEOTIDE SEQUENCE</scope>
    <source>
        <strain evidence="3">ASD5720</strain>
    </source>
</reference>